<keyword evidence="2" id="KW-1185">Reference proteome</keyword>
<dbReference type="RefSeq" id="WP_017841252.1">
    <property type="nucleotide sequence ID" value="NZ_CP035467.1"/>
</dbReference>
<organism evidence="1 2">
    <name type="scientific">Methylotuvimicrobium buryatense</name>
    <name type="common">Methylomicrobium buryatense</name>
    <dbReference type="NCBI Taxonomy" id="95641"/>
    <lineage>
        <taxon>Bacteria</taxon>
        <taxon>Pseudomonadati</taxon>
        <taxon>Pseudomonadota</taxon>
        <taxon>Gammaproteobacteria</taxon>
        <taxon>Methylococcales</taxon>
        <taxon>Methylococcaceae</taxon>
        <taxon>Methylotuvimicrobium</taxon>
    </lineage>
</organism>
<accession>A0A4P9UJ63</accession>
<dbReference type="AlphaFoldDB" id="A0A4P9UJ63"/>
<evidence type="ECO:0000313" key="2">
    <source>
        <dbReference type="Proteomes" id="UP000305881"/>
    </source>
</evidence>
<dbReference type="KEGG" id="mbur:EQU24_01230"/>
<reference evidence="2" key="1">
    <citation type="journal article" date="2019" name="J. Bacteriol.">
        <title>A Mutagenic Screen Identifies a TonB-Dependent Receptor Required for the Lanthanide Metal Switch in the Type I Methanotroph 'Methylotuvimicrobium buryatense' 5GB1C.</title>
        <authorList>
            <person name="Groom J.D."/>
            <person name="Ford S.M."/>
            <person name="Pesesky M.W."/>
            <person name="Lidstrom M.E."/>
        </authorList>
    </citation>
    <scope>NUCLEOTIDE SEQUENCE [LARGE SCALE GENOMIC DNA]</scope>
    <source>
        <strain evidence="2">5GB1C</strain>
    </source>
</reference>
<protein>
    <submittedName>
        <fullName evidence="1">Uncharacterized protein</fullName>
    </submittedName>
</protein>
<dbReference type="STRING" id="675511.GCA_000341735_02756"/>
<dbReference type="OrthoDB" id="9554249at2"/>
<proteinExistence type="predicted"/>
<dbReference type="Proteomes" id="UP000305881">
    <property type="component" value="Chromosome"/>
</dbReference>
<sequence length="160" mass="18679">MLNKKAAFVTLQTLKQCRADMVQDFLSHNTEIYKPSYKYENSPVMLKLAREKYFITWLSSHWQVFNHIVAHLPGEERSIIDTFFTPVFLELLSKWAIVKTTDSSQLNLGVELVKDMQTALSQFMKAGENADTMRNILEVTLEKNRVVFDRIIKQFSEEKL</sequence>
<evidence type="ECO:0000313" key="1">
    <source>
        <dbReference type="EMBL" id="QCW81027.1"/>
    </source>
</evidence>
<name>A0A4P9UJ63_METBY</name>
<dbReference type="EMBL" id="CP035467">
    <property type="protein sequence ID" value="QCW81027.1"/>
    <property type="molecule type" value="Genomic_DNA"/>
</dbReference>
<gene>
    <name evidence="1" type="ORF">EQU24_01230</name>
</gene>